<dbReference type="PANTHER" id="PTHR21340:SF0">
    <property type="entry name" value="BIS(5'-NUCLEOSYL)-TETRAPHOSPHATASE [ASYMMETRICAL]"/>
    <property type="match status" value="1"/>
</dbReference>
<proteinExistence type="predicted"/>
<evidence type="ECO:0000256" key="2">
    <source>
        <dbReference type="SAM" id="MobiDB-lite"/>
    </source>
</evidence>
<dbReference type="Gene3D" id="3.40.50.1240">
    <property type="entry name" value="Phosphoglycerate mutase-like"/>
    <property type="match status" value="1"/>
</dbReference>
<dbReference type="GO" id="GO:0035539">
    <property type="term" value="F:8-oxo-7,8-dihydrodeoxyguanosine triphosphate pyrophosphatase activity"/>
    <property type="evidence" value="ECO:0007669"/>
    <property type="project" value="UniProtKB-EC"/>
</dbReference>
<name>A0A839QWL8_9MICO</name>
<gene>
    <name evidence="4" type="ORF">FHX50_001524</name>
</gene>
<feature type="region of interest" description="Disordered" evidence="2">
    <location>
        <begin position="153"/>
        <end position="175"/>
    </location>
</feature>
<sequence length="309" mass="34258">MPSKIVLAAGALVWREHNGSIEVLLIHRPSYNDWSIPKGKLDKRESFPAAAVREVEEETGYAIRLHRPLPSTQYKVGRNTKFVAYWVGTVRARRRPGPVNRGEVDQVQWMSLDEALARATGEHDQELIRTFAKSVRKNQHRTAAVIVQRHASALPRSKWPSGEEASRPLTKKGRKQASALPNLISAFDPSSVISSPWQRCLDTVIPYAESAGQDVVVKTQLTEDNHSRRPSQVAALVARSLEQSEATLICTHRPVLPTVFTTLRNCAKKKVAASFPDGDPYLLSGEMLVAHVTSEGKVIATEKHMPDLG</sequence>
<dbReference type="InterPro" id="IPR029033">
    <property type="entry name" value="His_PPase_superfam"/>
</dbReference>
<reference evidence="4 5" key="1">
    <citation type="submission" date="2020-08" db="EMBL/GenBank/DDBJ databases">
        <title>Sequencing the genomes of 1000 actinobacteria strains.</title>
        <authorList>
            <person name="Klenk H.-P."/>
        </authorList>
    </citation>
    <scope>NUCLEOTIDE SEQUENCE [LARGE SCALE GENOMIC DNA]</scope>
    <source>
        <strain evidence="4 5">DSM 23040</strain>
    </source>
</reference>
<dbReference type="EC" id="3.6.1.55" evidence="4"/>
<dbReference type="PROSITE" id="PS00893">
    <property type="entry name" value="NUDIX_BOX"/>
    <property type="match status" value="1"/>
</dbReference>
<accession>A0A839QWL8</accession>
<protein>
    <submittedName>
        <fullName evidence="4">8-oxo-dGTP diphosphatase</fullName>
        <ecNumber evidence="4">3.6.1.55</ecNumber>
    </submittedName>
</protein>
<dbReference type="EMBL" id="JACHWP010000003">
    <property type="protein sequence ID" value="MBB3023239.1"/>
    <property type="molecule type" value="Genomic_DNA"/>
</dbReference>
<dbReference type="GO" id="GO:0006167">
    <property type="term" value="P:AMP biosynthetic process"/>
    <property type="evidence" value="ECO:0007669"/>
    <property type="project" value="TreeGrafter"/>
</dbReference>
<organism evidence="4 5">
    <name type="scientific">Helcobacillus massiliensis</name>
    <dbReference type="NCBI Taxonomy" id="521392"/>
    <lineage>
        <taxon>Bacteria</taxon>
        <taxon>Bacillati</taxon>
        <taxon>Actinomycetota</taxon>
        <taxon>Actinomycetes</taxon>
        <taxon>Micrococcales</taxon>
        <taxon>Dermabacteraceae</taxon>
        <taxon>Helcobacillus</taxon>
    </lineage>
</organism>
<dbReference type="PANTHER" id="PTHR21340">
    <property type="entry name" value="DIADENOSINE 5,5-P1,P4-TETRAPHOSPHATE PYROPHOSPHOHYDROLASE MUTT"/>
    <property type="match status" value="1"/>
</dbReference>
<dbReference type="GO" id="GO:0004081">
    <property type="term" value="F:bis(5'-nucleosyl)-tetraphosphatase (asymmetrical) activity"/>
    <property type="evidence" value="ECO:0007669"/>
    <property type="project" value="TreeGrafter"/>
</dbReference>
<dbReference type="InterPro" id="IPR013078">
    <property type="entry name" value="His_Pase_superF_clade-1"/>
</dbReference>
<feature type="domain" description="Nudix hydrolase" evidence="3">
    <location>
        <begin position="4"/>
        <end position="132"/>
    </location>
</feature>
<dbReference type="SUPFAM" id="SSF55811">
    <property type="entry name" value="Nudix"/>
    <property type="match status" value="1"/>
</dbReference>
<evidence type="ECO:0000256" key="1">
    <source>
        <dbReference type="ARBA" id="ARBA00022801"/>
    </source>
</evidence>
<dbReference type="InterPro" id="IPR000086">
    <property type="entry name" value="NUDIX_hydrolase_dom"/>
</dbReference>
<dbReference type="CDD" id="cd03673">
    <property type="entry name" value="NUDIX_Ap6A_hydrolase"/>
    <property type="match status" value="1"/>
</dbReference>
<dbReference type="InterPro" id="IPR051325">
    <property type="entry name" value="Nudix_hydrolase_domain"/>
</dbReference>
<evidence type="ECO:0000259" key="3">
    <source>
        <dbReference type="PROSITE" id="PS51462"/>
    </source>
</evidence>
<dbReference type="AlphaFoldDB" id="A0A839QWL8"/>
<evidence type="ECO:0000313" key="5">
    <source>
        <dbReference type="Proteomes" id="UP000568050"/>
    </source>
</evidence>
<dbReference type="InterPro" id="IPR020084">
    <property type="entry name" value="NUDIX_hydrolase_CS"/>
</dbReference>
<comment type="caution">
    <text evidence="4">The sequence shown here is derived from an EMBL/GenBank/DDBJ whole genome shotgun (WGS) entry which is preliminary data.</text>
</comment>
<dbReference type="Gene3D" id="3.90.79.10">
    <property type="entry name" value="Nucleoside Triphosphate Pyrophosphohydrolase"/>
    <property type="match status" value="1"/>
</dbReference>
<keyword evidence="5" id="KW-1185">Reference proteome</keyword>
<dbReference type="SUPFAM" id="SSF53254">
    <property type="entry name" value="Phosphoglycerate mutase-like"/>
    <property type="match status" value="1"/>
</dbReference>
<dbReference type="Pfam" id="PF00293">
    <property type="entry name" value="NUDIX"/>
    <property type="match status" value="1"/>
</dbReference>
<dbReference type="SMART" id="SM00855">
    <property type="entry name" value="PGAM"/>
    <property type="match status" value="1"/>
</dbReference>
<dbReference type="GO" id="GO:0006754">
    <property type="term" value="P:ATP biosynthetic process"/>
    <property type="evidence" value="ECO:0007669"/>
    <property type="project" value="TreeGrafter"/>
</dbReference>
<dbReference type="PROSITE" id="PS51462">
    <property type="entry name" value="NUDIX"/>
    <property type="match status" value="1"/>
</dbReference>
<dbReference type="Proteomes" id="UP000568050">
    <property type="component" value="Unassembled WGS sequence"/>
</dbReference>
<keyword evidence="1 4" id="KW-0378">Hydrolase</keyword>
<dbReference type="InterPro" id="IPR015797">
    <property type="entry name" value="NUDIX_hydrolase-like_dom_sf"/>
</dbReference>
<evidence type="ECO:0000313" key="4">
    <source>
        <dbReference type="EMBL" id="MBB3023239.1"/>
    </source>
</evidence>
<dbReference type="CDD" id="cd07040">
    <property type="entry name" value="HP"/>
    <property type="match status" value="1"/>
</dbReference>
<dbReference type="RefSeq" id="WP_183376235.1">
    <property type="nucleotide sequence ID" value="NZ_CBCSFZ010000023.1"/>
</dbReference>
<dbReference type="Pfam" id="PF00300">
    <property type="entry name" value="His_Phos_1"/>
    <property type="match status" value="1"/>
</dbReference>